<keyword evidence="2" id="KW-0479">Metal-binding</keyword>
<dbReference type="Gene3D" id="3.40.140.10">
    <property type="entry name" value="Cytidine Deaminase, domain 2"/>
    <property type="match status" value="1"/>
</dbReference>
<dbReference type="CDD" id="cd01283">
    <property type="entry name" value="cytidine_deaminase"/>
    <property type="match status" value="1"/>
</dbReference>
<dbReference type="AlphaFoldDB" id="A0A7J4KWH4"/>
<dbReference type="EMBL" id="DUFJ01000095">
    <property type="protein sequence ID" value="HIH33459.1"/>
    <property type="molecule type" value="Genomic_DNA"/>
</dbReference>
<dbReference type="SUPFAM" id="SSF53927">
    <property type="entry name" value="Cytidine deaminase-like"/>
    <property type="match status" value="1"/>
</dbReference>
<accession>A0A7J4KWH4</accession>
<dbReference type="InterPro" id="IPR050202">
    <property type="entry name" value="Cyt/Deoxycyt_deaminase"/>
</dbReference>
<gene>
    <name evidence="6" type="ORF">HA222_00625</name>
    <name evidence="7" type="ORF">HA227_04365</name>
    <name evidence="8" type="ORF">J4478_00130</name>
</gene>
<evidence type="ECO:0000256" key="4">
    <source>
        <dbReference type="ARBA" id="ARBA00022833"/>
    </source>
</evidence>
<comment type="similarity">
    <text evidence="1">Belongs to the cytidine and deoxycytidylate deaminase family.</text>
</comment>
<dbReference type="Proteomes" id="UP000590964">
    <property type="component" value="Unassembled WGS sequence"/>
</dbReference>
<sequence>MGNEELIGIAKSVVKPKRISREVSTGTIGCALVTGKGNVYTGVCIDASCGIGFCAEHSAIASMVTNGEFKIRKIVAVSQSGKIFPPCGRCRELMCQISGDALGIEIIVGKNKVLKLKELLPSPWQKV</sequence>
<proteinExistence type="inferred from homology"/>
<dbReference type="GO" id="GO:0042802">
    <property type="term" value="F:identical protein binding"/>
    <property type="evidence" value="ECO:0007669"/>
    <property type="project" value="UniProtKB-ARBA"/>
</dbReference>
<evidence type="ECO:0000313" key="9">
    <source>
        <dbReference type="Proteomes" id="UP000527315"/>
    </source>
</evidence>
<name>A0A7J4KWH4_9ARCH</name>
<comment type="caution">
    <text evidence="7">The sequence shown here is derived from an EMBL/GenBank/DDBJ whole genome shotgun (WGS) entry which is preliminary data.</text>
</comment>
<dbReference type="GO" id="GO:0008270">
    <property type="term" value="F:zinc ion binding"/>
    <property type="evidence" value="ECO:0007669"/>
    <property type="project" value="InterPro"/>
</dbReference>
<dbReference type="GO" id="GO:0055086">
    <property type="term" value="P:nucleobase-containing small molecule metabolic process"/>
    <property type="evidence" value="ECO:0007669"/>
    <property type="project" value="UniProtKB-ARBA"/>
</dbReference>
<dbReference type="InterPro" id="IPR016193">
    <property type="entry name" value="Cytidine_deaminase-like"/>
</dbReference>
<dbReference type="Pfam" id="PF00383">
    <property type="entry name" value="dCMP_cyt_deam_1"/>
    <property type="match status" value="1"/>
</dbReference>
<evidence type="ECO:0000256" key="1">
    <source>
        <dbReference type="ARBA" id="ARBA00006576"/>
    </source>
</evidence>
<keyword evidence="3" id="KW-0378">Hydrolase</keyword>
<keyword evidence="4" id="KW-0862">Zinc</keyword>
<dbReference type="PANTHER" id="PTHR11644:SF2">
    <property type="entry name" value="CYTIDINE DEAMINASE"/>
    <property type="match status" value="1"/>
</dbReference>
<dbReference type="PROSITE" id="PS51747">
    <property type="entry name" value="CYT_DCMP_DEAMINASES_2"/>
    <property type="match status" value="1"/>
</dbReference>
<evidence type="ECO:0000256" key="2">
    <source>
        <dbReference type="ARBA" id="ARBA00022723"/>
    </source>
</evidence>
<dbReference type="EMBL" id="JAGVWB010000001">
    <property type="protein sequence ID" value="MBS3057795.1"/>
    <property type="molecule type" value="Genomic_DNA"/>
</dbReference>
<protein>
    <submittedName>
        <fullName evidence="7">Cytidine deaminase</fullName>
    </submittedName>
</protein>
<dbReference type="Proteomes" id="UP000680185">
    <property type="component" value="Unassembled WGS sequence"/>
</dbReference>
<dbReference type="GO" id="GO:0005829">
    <property type="term" value="C:cytosol"/>
    <property type="evidence" value="ECO:0007669"/>
    <property type="project" value="TreeGrafter"/>
</dbReference>
<organism evidence="7 9">
    <name type="scientific">Candidatus Iainarchaeum sp</name>
    <dbReference type="NCBI Taxonomy" id="3101447"/>
    <lineage>
        <taxon>Archaea</taxon>
        <taxon>Candidatus Iainarchaeota</taxon>
        <taxon>Candidatus Iainarchaeia</taxon>
        <taxon>Candidatus Iainarchaeales</taxon>
        <taxon>Candidatus Iainarchaeaceae</taxon>
        <taxon>Candidatus Iainarchaeum</taxon>
    </lineage>
</organism>
<dbReference type="EMBL" id="DUFW01000007">
    <property type="protein sequence ID" value="HIH21153.1"/>
    <property type="molecule type" value="Genomic_DNA"/>
</dbReference>
<reference evidence="8" key="3">
    <citation type="submission" date="2021-05" db="EMBL/GenBank/DDBJ databases">
        <title>Protein family content uncovers lineage relationships and bacterial pathway maintenance mechanisms in DPANN archaea.</title>
        <authorList>
            <person name="Castelle C.J."/>
            <person name="Meheust R."/>
            <person name="Jaffe A.L."/>
            <person name="Seitz K."/>
            <person name="Gong X."/>
            <person name="Baker B.J."/>
            <person name="Banfield J.F."/>
        </authorList>
    </citation>
    <scope>NUCLEOTIDE SEQUENCE</scope>
    <source>
        <strain evidence="8">RIFCSPLOWO2_01_FULL_43_13</strain>
    </source>
</reference>
<dbReference type="Proteomes" id="UP000527315">
    <property type="component" value="Unassembled WGS sequence"/>
</dbReference>
<feature type="domain" description="CMP/dCMP-type deaminase" evidence="5">
    <location>
        <begin position="1"/>
        <end position="127"/>
    </location>
</feature>
<dbReference type="PROSITE" id="PS00903">
    <property type="entry name" value="CYT_DCMP_DEAMINASES_1"/>
    <property type="match status" value="1"/>
</dbReference>
<evidence type="ECO:0000313" key="6">
    <source>
        <dbReference type="EMBL" id="HIH21153.1"/>
    </source>
</evidence>
<evidence type="ECO:0000256" key="3">
    <source>
        <dbReference type="ARBA" id="ARBA00022801"/>
    </source>
</evidence>
<dbReference type="InterPro" id="IPR002125">
    <property type="entry name" value="CMP_dCMP_dom"/>
</dbReference>
<dbReference type="PANTHER" id="PTHR11644">
    <property type="entry name" value="CYTIDINE DEAMINASE"/>
    <property type="match status" value="1"/>
</dbReference>
<dbReference type="GO" id="GO:0072527">
    <property type="term" value="P:pyrimidine-containing compound metabolic process"/>
    <property type="evidence" value="ECO:0007669"/>
    <property type="project" value="UniProtKB-ARBA"/>
</dbReference>
<reference evidence="8" key="2">
    <citation type="submission" date="2021-03" db="EMBL/GenBank/DDBJ databases">
        <authorList>
            <person name="Jaffe A."/>
        </authorList>
    </citation>
    <scope>NUCLEOTIDE SEQUENCE</scope>
    <source>
        <strain evidence="8">RIFCSPLOWO2_01_FULL_43_13</strain>
    </source>
</reference>
<evidence type="ECO:0000313" key="8">
    <source>
        <dbReference type="EMBL" id="MBS3057795.1"/>
    </source>
</evidence>
<evidence type="ECO:0000259" key="5">
    <source>
        <dbReference type="PROSITE" id="PS51747"/>
    </source>
</evidence>
<reference evidence="6 9" key="1">
    <citation type="journal article" date="2020" name="bioRxiv">
        <title>A rank-normalized archaeal taxonomy based on genome phylogeny resolves widespread incomplete and uneven classifications.</title>
        <authorList>
            <person name="Rinke C."/>
            <person name="Chuvochina M."/>
            <person name="Mussig A.J."/>
            <person name="Chaumeil P.-A."/>
            <person name="Waite D.W."/>
            <person name="Whitman W.B."/>
            <person name="Parks D.H."/>
            <person name="Hugenholtz P."/>
        </authorList>
    </citation>
    <scope>NUCLEOTIDE SEQUENCE [LARGE SCALE GENOMIC DNA]</scope>
    <source>
        <strain evidence="6">UBA10191</strain>
    </source>
</reference>
<dbReference type="InterPro" id="IPR016192">
    <property type="entry name" value="APOBEC/CMP_deaminase_Zn-bd"/>
</dbReference>
<dbReference type="GO" id="GO:0004126">
    <property type="term" value="F:cytidine deaminase activity"/>
    <property type="evidence" value="ECO:0007669"/>
    <property type="project" value="TreeGrafter"/>
</dbReference>
<evidence type="ECO:0000313" key="7">
    <source>
        <dbReference type="EMBL" id="HIH33459.1"/>
    </source>
</evidence>